<accession>A0ABR1RA12</accession>
<organism evidence="1 2">
    <name type="scientific">Apiospora marii</name>
    <dbReference type="NCBI Taxonomy" id="335849"/>
    <lineage>
        <taxon>Eukaryota</taxon>
        <taxon>Fungi</taxon>
        <taxon>Dikarya</taxon>
        <taxon>Ascomycota</taxon>
        <taxon>Pezizomycotina</taxon>
        <taxon>Sordariomycetes</taxon>
        <taxon>Xylariomycetidae</taxon>
        <taxon>Amphisphaeriales</taxon>
        <taxon>Apiosporaceae</taxon>
        <taxon>Apiospora</taxon>
    </lineage>
</organism>
<reference evidence="1 2" key="1">
    <citation type="submission" date="2023-01" db="EMBL/GenBank/DDBJ databases">
        <title>Analysis of 21 Apiospora genomes using comparative genomics revels a genus with tremendous synthesis potential of carbohydrate active enzymes and secondary metabolites.</title>
        <authorList>
            <person name="Sorensen T."/>
        </authorList>
    </citation>
    <scope>NUCLEOTIDE SEQUENCE [LARGE SCALE GENOMIC DNA]</scope>
    <source>
        <strain evidence="1 2">CBS 20057</strain>
    </source>
</reference>
<comment type="caution">
    <text evidence="1">The sequence shown here is derived from an EMBL/GenBank/DDBJ whole genome shotgun (WGS) entry which is preliminary data.</text>
</comment>
<dbReference type="EMBL" id="JAQQWI010000017">
    <property type="protein sequence ID" value="KAK8005905.1"/>
    <property type="molecule type" value="Genomic_DNA"/>
</dbReference>
<gene>
    <name evidence="1" type="ORF">PG991_012202</name>
</gene>
<evidence type="ECO:0000313" key="1">
    <source>
        <dbReference type="EMBL" id="KAK8005905.1"/>
    </source>
</evidence>
<sequence>MLQRECPTPATSVPFSGVTNQIEGLDLFPDSALSSRSHRNTPQHEQEASQFMSCLDWLRLNATTSINWEGANDFTAGGMPLLPAAVNTGTQSHAQTSLGISQGDDSSSEGANIEFSVTCTRAKLEAMVCHAFEGAMLEASELPDESQLTVTLRLKR</sequence>
<keyword evidence="2" id="KW-1185">Reference proteome</keyword>
<protein>
    <submittedName>
        <fullName evidence="1">Uncharacterized protein</fullName>
    </submittedName>
</protein>
<proteinExistence type="predicted"/>
<evidence type="ECO:0000313" key="2">
    <source>
        <dbReference type="Proteomes" id="UP001396898"/>
    </source>
</evidence>
<dbReference type="Proteomes" id="UP001396898">
    <property type="component" value="Unassembled WGS sequence"/>
</dbReference>
<name>A0ABR1RA12_9PEZI</name>